<dbReference type="SUPFAM" id="SSF46689">
    <property type="entry name" value="Homeodomain-like"/>
    <property type="match status" value="1"/>
</dbReference>
<proteinExistence type="predicted"/>
<evidence type="ECO:0000313" key="7">
    <source>
        <dbReference type="Proteomes" id="UP000198661"/>
    </source>
</evidence>
<dbReference type="AlphaFoldDB" id="A0A1I2KG51"/>
<keyword evidence="1" id="KW-0805">Transcription regulation</keyword>
<dbReference type="PANTHER" id="PTHR30055">
    <property type="entry name" value="HTH-TYPE TRANSCRIPTIONAL REGULATOR RUTR"/>
    <property type="match status" value="1"/>
</dbReference>
<dbReference type="SUPFAM" id="SSF48498">
    <property type="entry name" value="Tetracyclin repressor-like, C-terminal domain"/>
    <property type="match status" value="1"/>
</dbReference>
<dbReference type="InterPro" id="IPR023772">
    <property type="entry name" value="DNA-bd_HTH_TetR-type_CS"/>
</dbReference>
<dbReference type="RefSeq" id="WP_092035393.1">
    <property type="nucleotide sequence ID" value="NZ_FOOK01000001.1"/>
</dbReference>
<name>A0A1I2KG51_9BACL</name>
<keyword evidence="7" id="KW-1185">Reference proteome</keyword>
<dbReference type="InterPro" id="IPR036271">
    <property type="entry name" value="Tet_transcr_reg_TetR-rel_C_sf"/>
</dbReference>
<dbReference type="InterPro" id="IPR009057">
    <property type="entry name" value="Homeodomain-like_sf"/>
</dbReference>
<gene>
    <name evidence="6" type="ORF">SAMN04488025_101128</name>
</gene>
<dbReference type="GO" id="GO:0003700">
    <property type="term" value="F:DNA-binding transcription factor activity"/>
    <property type="evidence" value="ECO:0007669"/>
    <property type="project" value="InterPro"/>
</dbReference>
<organism evidence="6 7">
    <name type="scientific">Planifilum fulgidum</name>
    <dbReference type="NCBI Taxonomy" id="201973"/>
    <lineage>
        <taxon>Bacteria</taxon>
        <taxon>Bacillati</taxon>
        <taxon>Bacillota</taxon>
        <taxon>Bacilli</taxon>
        <taxon>Bacillales</taxon>
        <taxon>Thermoactinomycetaceae</taxon>
        <taxon>Planifilum</taxon>
    </lineage>
</organism>
<dbReference type="InterPro" id="IPR013571">
    <property type="entry name" value="Tscrpt_reg_QacR_C"/>
</dbReference>
<dbReference type="GO" id="GO:0045892">
    <property type="term" value="P:negative regulation of DNA-templated transcription"/>
    <property type="evidence" value="ECO:0007669"/>
    <property type="project" value="InterPro"/>
</dbReference>
<dbReference type="Pfam" id="PF00440">
    <property type="entry name" value="TetR_N"/>
    <property type="match status" value="1"/>
</dbReference>
<dbReference type="InterPro" id="IPR050109">
    <property type="entry name" value="HTH-type_TetR-like_transc_reg"/>
</dbReference>
<dbReference type="OrthoDB" id="9785164at2"/>
<evidence type="ECO:0000259" key="5">
    <source>
        <dbReference type="PROSITE" id="PS50977"/>
    </source>
</evidence>
<dbReference type="EMBL" id="FOOK01000001">
    <property type="protein sequence ID" value="SFF64217.1"/>
    <property type="molecule type" value="Genomic_DNA"/>
</dbReference>
<evidence type="ECO:0000256" key="3">
    <source>
        <dbReference type="ARBA" id="ARBA00023163"/>
    </source>
</evidence>
<evidence type="ECO:0000256" key="4">
    <source>
        <dbReference type="PROSITE-ProRule" id="PRU00335"/>
    </source>
</evidence>
<dbReference type="Pfam" id="PF08360">
    <property type="entry name" value="TetR_C_5"/>
    <property type="match status" value="1"/>
</dbReference>
<dbReference type="FunFam" id="1.10.10.60:FF:000141">
    <property type="entry name" value="TetR family transcriptional regulator"/>
    <property type="match status" value="1"/>
</dbReference>
<dbReference type="PANTHER" id="PTHR30055:SF211">
    <property type="entry name" value="TRANSCRIPTIONAL REGULATOR, TETR FAMILY"/>
    <property type="match status" value="1"/>
</dbReference>
<evidence type="ECO:0000256" key="2">
    <source>
        <dbReference type="ARBA" id="ARBA00023125"/>
    </source>
</evidence>
<dbReference type="PROSITE" id="PS50977">
    <property type="entry name" value="HTH_TETR_2"/>
    <property type="match status" value="1"/>
</dbReference>
<dbReference type="STRING" id="201973.SAMN04488025_101128"/>
<dbReference type="GO" id="GO:0000976">
    <property type="term" value="F:transcription cis-regulatory region binding"/>
    <property type="evidence" value="ECO:0007669"/>
    <property type="project" value="TreeGrafter"/>
</dbReference>
<keyword evidence="3" id="KW-0804">Transcription</keyword>
<dbReference type="Gene3D" id="1.10.357.10">
    <property type="entry name" value="Tetracycline Repressor, domain 2"/>
    <property type="match status" value="1"/>
</dbReference>
<protein>
    <submittedName>
        <fullName evidence="6">Transcriptional regulator, TetR family</fullName>
    </submittedName>
</protein>
<feature type="DNA-binding region" description="H-T-H motif" evidence="4">
    <location>
        <begin position="32"/>
        <end position="51"/>
    </location>
</feature>
<evidence type="ECO:0000256" key="1">
    <source>
        <dbReference type="ARBA" id="ARBA00023015"/>
    </source>
</evidence>
<dbReference type="PRINTS" id="PR00455">
    <property type="entry name" value="HTHTETR"/>
</dbReference>
<dbReference type="Gene3D" id="1.10.10.60">
    <property type="entry name" value="Homeodomain-like"/>
    <property type="match status" value="1"/>
</dbReference>
<dbReference type="InterPro" id="IPR001647">
    <property type="entry name" value="HTH_TetR"/>
</dbReference>
<sequence length="210" mass="23977">MGKGRSDGEMTRRMIIERAKELFARKGYGAVSMNEICEAAGVSKGSLYHHFAGKKELFLTLVEENIEHWKKQWEEKRRNLTSATDQLYALAEHYADEVQDPLSKALEEFVRSHGSDEETVERLWQLAQSQTQACREVLREGMERGEFVREDLDDAELIVSALFEGLGKIFFDDSGRLVEDTRAMKEEAVRVSRKAVRMLLHGMAAGRKGH</sequence>
<reference evidence="6 7" key="1">
    <citation type="submission" date="2016-10" db="EMBL/GenBank/DDBJ databases">
        <authorList>
            <person name="de Groot N.N."/>
        </authorList>
    </citation>
    <scope>NUCLEOTIDE SEQUENCE [LARGE SCALE GENOMIC DNA]</scope>
    <source>
        <strain evidence="6 7">DSM 44945</strain>
    </source>
</reference>
<evidence type="ECO:0000313" key="6">
    <source>
        <dbReference type="EMBL" id="SFF64217.1"/>
    </source>
</evidence>
<feature type="domain" description="HTH tetR-type" evidence="5">
    <location>
        <begin position="9"/>
        <end position="69"/>
    </location>
</feature>
<dbReference type="PROSITE" id="PS01081">
    <property type="entry name" value="HTH_TETR_1"/>
    <property type="match status" value="1"/>
</dbReference>
<dbReference type="Proteomes" id="UP000198661">
    <property type="component" value="Unassembled WGS sequence"/>
</dbReference>
<keyword evidence="2 4" id="KW-0238">DNA-binding</keyword>
<accession>A0A1I2KG51</accession>